<name>A0A8J6TXD2_9FLAO</name>
<evidence type="ECO:0000259" key="9">
    <source>
        <dbReference type="Pfam" id="PF18916"/>
    </source>
</evidence>
<evidence type="ECO:0000256" key="6">
    <source>
        <dbReference type="ARBA" id="ARBA00023136"/>
    </source>
</evidence>
<dbReference type="Proteomes" id="UP000652681">
    <property type="component" value="Unassembled WGS sequence"/>
</dbReference>
<keyword evidence="7" id="KW-0413">Isomerase</keyword>
<comment type="pathway">
    <text evidence="2">Carotenoid biosynthesis.</text>
</comment>
<evidence type="ECO:0000313" key="11">
    <source>
        <dbReference type="Proteomes" id="UP000652681"/>
    </source>
</evidence>
<feature type="transmembrane region" description="Helical" evidence="8">
    <location>
        <begin position="79"/>
        <end position="99"/>
    </location>
</feature>
<feature type="transmembrane region" description="Helical" evidence="8">
    <location>
        <begin position="208"/>
        <end position="225"/>
    </location>
</feature>
<keyword evidence="6 8" id="KW-0472">Membrane</keyword>
<dbReference type="GO" id="GO:0016020">
    <property type="term" value="C:membrane"/>
    <property type="evidence" value="ECO:0007669"/>
    <property type="project" value="UniProtKB-SubCell"/>
</dbReference>
<dbReference type="NCBIfam" id="TIGR03462">
    <property type="entry name" value="CarR_dom_SF"/>
    <property type="match status" value="1"/>
</dbReference>
<feature type="transmembrane region" description="Helical" evidence="8">
    <location>
        <begin position="33"/>
        <end position="59"/>
    </location>
</feature>
<dbReference type="GO" id="GO:0045436">
    <property type="term" value="F:lycopene beta cyclase activity"/>
    <property type="evidence" value="ECO:0007669"/>
    <property type="project" value="UniProtKB-ARBA"/>
</dbReference>
<feature type="transmembrane region" description="Helical" evidence="8">
    <location>
        <begin position="136"/>
        <end position="153"/>
    </location>
</feature>
<feature type="transmembrane region" description="Helical" evidence="8">
    <location>
        <begin position="160"/>
        <end position="182"/>
    </location>
</feature>
<dbReference type="GO" id="GO:0016872">
    <property type="term" value="F:intramolecular lyase activity"/>
    <property type="evidence" value="ECO:0007669"/>
    <property type="project" value="InterPro"/>
</dbReference>
<comment type="caution">
    <text evidence="10">The sequence shown here is derived from an EMBL/GenBank/DDBJ whole genome shotgun (WGS) entry which is preliminary data.</text>
</comment>
<dbReference type="GO" id="GO:0016117">
    <property type="term" value="P:carotenoid biosynthetic process"/>
    <property type="evidence" value="ECO:0007669"/>
    <property type="project" value="UniProtKB-KW"/>
</dbReference>
<evidence type="ECO:0000256" key="1">
    <source>
        <dbReference type="ARBA" id="ARBA00004141"/>
    </source>
</evidence>
<dbReference type="InterPro" id="IPR017825">
    <property type="entry name" value="Lycopene_cyclase_dom"/>
</dbReference>
<evidence type="ECO:0000256" key="2">
    <source>
        <dbReference type="ARBA" id="ARBA00004829"/>
    </source>
</evidence>
<proteinExistence type="predicted"/>
<dbReference type="AlphaFoldDB" id="A0A8J6TXD2"/>
<evidence type="ECO:0000256" key="8">
    <source>
        <dbReference type="SAM" id="Phobius"/>
    </source>
</evidence>
<accession>A0A8J6TXD2</accession>
<evidence type="ECO:0000256" key="3">
    <source>
        <dbReference type="ARBA" id="ARBA00022692"/>
    </source>
</evidence>
<organism evidence="10 11">
    <name type="scientific">Taishania pollutisoli</name>
    <dbReference type="NCBI Taxonomy" id="2766479"/>
    <lineage>
        <taxon>Bacteria</taxon>
        <taxon>Pseudomonadati</taxon>
        <taxon>Bacteroidota</taxon>
        <taxon>Flavobacteriia</taxon>
        <taxon>Flavobacteriales</taxon>
        <taxon>Crocinitomicaceae</taxon>
        <taxon>Taishania</taxon>
    </lineage>
</organism>
<evidence type="ECO:0000313" key="10">
    <source>
        <dbReference type="EMBL" id="MBC9812356.1"/>
    </source>
</evidence>
<reference evidence="10" key="1">
    <citation type="submission" date="2020-09" db="EMBL/GenBank/DDBJ databases">
        <title>Taishania pollutisoli gen. nov., sp. nov., Isolated from Tetrabromobisphenol A-Contaminated Soil.</title>
        <authorList>
            <person name="Chen Q."/>
        </authorList>
    </citation>
    <scope>NUCLEOTIDE SEQUENCE</scope>
    <source>
        <strain evidence="10">CZZ-1</strain>
    </source>
</reference>
<dbReference type="RefSeq" id="WP_163489752.1">
    <property type="nucleotide sequence ID" value="NZ_JACVEL010000004.1"/>
</dbReference>
<gene>
    <name evidence="10" type="ORF">H9Y05_07695</name>
</gene>
<protein>
    <submittedName>
        <fullName evidence="10">Lycopene cyclase domain-containing protein</fullName>
    </submittedName>
</protein>
<feature type="transmembrane region" description="Helical" evidence="8">
    <location>
        <begin position="6"/>
        <end position="21"/>
    </location>
</feature>
<comment type="subcellular location">
    <subcellularLocation>
        <location evidence="1">Membrane</location>
        <topology evidence="1">Multi-pass membrane protein</topology>
    </subcellularLocation>
</comment>
<feature type="domain" description="Lycopene cyclase" evidence="9">
    <location>
        <begin position="132"/>
        <end position="222"/>
    </location>
</feature>
<feature type="transmembrane region" description="Helical" evidence="8">
    <location>
        <begin position="111"/>
        <end position="130"/>
    </location>
</feature>
<feature type="domain" description="Lycopene cyclase" evidence="9">
    <location>
        <begin position="4"/>
        <end position="94"/>
    </location>
</feature>
<keyword evidence="5 8" id="KW-1133">Transmembrane helix</keyword>
<keyword evidence="4" id="KW-0125">Carotenoid biosynthesis</keyword>
<keyword evidence="3 8" id="KW-0812">Transmembrane</keyword>
<dbReference type="EMBL" id="JACVEL010000004">
    <property type="protein sequence ID" value="MBC9812356.1"/>
    <property type="molecule type" value="Genomic_DNA"/>
</dbReference>
<evidence type="ECO:0000256" key="7">
    <source>
        <dbReference type="ARBA" id="ARBA00023235"/>
    </source>
</evidence>
<evidence type="ECO:0000256" key="5">
    <source>
        <dbReference type="ARBA" id="ARBA00022989"/>
    </source>
</evidence>
<evidence type="ECO:0000256" key="4">
    <source>
        <dbReference type="ARBA" id="ARBA00022746"/>
    </source>
</evidence>
<sequence length="235" mass="27889">MEFYYLYLNLFSIMCPIVLSFDKNVRYIKKWRYSIISIIASFFIFLPWDLYFHSLGVWWFNEKYTLGIHLFGLPLEENIFFVAIPFACIFVLECVRYYLPGFVQKVDSRLNWVALVIFNAATITLLIVFWEKLYSFTVFGLTLVLVNLSVLLFRNYIALCLVSLLFIFIPFFLINGALTGGFTPEPVVLYSNDFISGVRIWTIPIEDFFYNTLMMISLFFFYFAWQKLILKRQTI</sequence>
<dbReference type="Pfam" id="PF18916">
    <property type="entry name" value="Lycopene_cyc"/>
    <property type="match status" value="2"/>
</dbReference>
<keyword evidence="11" id="KW-1185">Reference proteome</keyword>